<dbReference type="GO" id="GO:0005737">
    <property type="term" value="C:cytoplasm"/>
    <property type="evidence" value="ECO:0007669"/>
    <property type="project" value="TreeGrafter"/>
</dbReference>
<proteinExistence type="predicted"/>
<evidence type="ECO:0000313" key="1">
    <source>
        <dbReference type="EMBL" id="KAK0477797.1"/>
    </source>
</evidence>
<comment type="caution">
    <text evidence="1">The sequence shown here is derived from an EMBL/GenBank/DDBJ whole genome shotgun (WGS) entry which is preliminary data.</text>
</comment>
<gene>
    <name evidence="1" type="ORF">IW261DRAFT_1565584</name>
</gene>
<dbReference type="AlphaFoldDB" id="A0AA39P572"/>
<dbReference type="InterPro" id="IPR018810">
    <property type="entry name" value="UPF0662"/>
</dbReference>
<dbReference type="PANTHER" id="PTHR28086:SF1">
    <property type="entry name" value="CU(2+) SUPPRESSING AND BLEOMYCIN SENSITIVE PROTEIN 1"/>
    <property type="match status" value="1"/>
</dbReference>
<reference evidence="1" key="1">
    <citation type="submission" date="2023-06" db="EMBL/GenBank/DDBJ databases">
        <authorList>
            <consortium name="Lawrence Berkeley National Laboratory"/>
            <person name="Ahrendt S."/>
            <person name="Sahu N."/>
            <person name="Indic B."/>
            <person name="Wong-Bajracharya J."/>
            <person name="Merenyi Z."/>
            <person name="Ke H.-M."/>
            <person name="Monk M."/>
            <person name="Kocsube S."/>
            <person name="Drula E."/>
            <person name="Lipzen A."/>
            <person name="Balint B."/>
            <person name="Henrissat B."/>
            <person name="Andreopoulos B."/>
            <person name="Martin F.M."/>
            <person name="Harder C.B."/>
            <person name="Rigling D."/>
            <person name="Ford K.L."/>
            <person name="Foster G.D."/>
            <person name="Pangilinan J."/>
            <person name="Papanicolaou A."/>
            <person name="Barry K."/>
            <person name="LaButti K."/>
            <person name="Viragh M."/>
            <person name="Koriabine M."/>
            <person name="Yan M."/>
            <person name="Riley R."/>
            <person name="Champramary S."/>
            <person name="Plett K.L."/>
            <person name="Tsai I.J."/>
            <person name="Slot J."/>
            <person name="Sipos G."/>
            <person name="Plett J."/>
            <person name="Nagy L.G."/>
            <person name="Grigoriev I.V."/>
        </authorList>
    </citation>
    <scope>NUCLEOTIDE SEQUENCE</scope>
    <source>
        <strain evidence="1">ICMP 16352</strain>
    </source>
</reference>
<dbReference type="GO" id="GO:0005634">
    <property type="term" value="C:nucleus"/>
    <property type="evidence" value="ECO:0007669"/>
    <property type="project" value="TreeGrafter"/>
</dbReference>
<sequence length="246" mass="27855">MPSEPIVDVDKCQRTFLAVDSGPWKSVYRSQIFPRVSGASVIFLGECNGIVRGLQEGLVGLSDELVLIHKKLVTLRQNPVPLGSWEGSHKAELKAIMEKLRKIDSKHLDGRFLGPGGNTRSSKAHCLSFHENSFDIVQEIKPNEESKNVRESLKLIHDRLSGIRQELQNLVLTHRWRFRETGLRNYSLSLQEIDKMRIDGKFTDSDLKREDGAPLPVAPMSRTHTCFVPMCSTSVFFNSVFLFRGH</sequence>
<dbReference type="Proteomes" id="UP001175227">
    <property type="component" value="Unassembled WGS sequence"/>
</dbReference>
<accession>A0AA39P572</accession>
<evidence type="ECO:0000313" key="2">
    <source>
        <dbReference type="Proteomes" id="UP001175227"/>
    </source>
</evidence>
<keyword evidence="2" id="KW-1185">Reference proteome</keyword>
<dbReference type="PANTHER" id="PTHR28086">
    <property type="entry name" value="UPF0662 PROTEIN YPL260W"/>
    <property type="match status" value="1"/>
</dbReference>
<dbReference type="Pfam" id="PF10303">
    <property type="entry name" value="DUF2408"/>
    <property type="match status" value="1"/>
</dbReference>
<name>A0AA39P572_9AGAR</name>
<dbReference type="EMBL" id="JAUEPR010000015">
    <property type="protein sequence ID" value="KAK0477797.1"/>
    <property type="molecule type" value="Genomic_DNA"/>
</dbReference>
<protein>
    <submittedName>
        <fullName evidence="1">Uncharacterized protein</fullName>
    </submittedName>
</protein>
<organism evidence="1 2">
    <name type="scientific">Armillaria novae-zelandiae</name>
    <dbReference type="NCBI Taxonomy" id="153914"/>
    <lineage>
        <taxon>Eukaryota</taxon>
        <taxon>Fungi</taxon>
        <taxon>Dikarya</taxon>
        <taxon>Basidiomycota</taxon>
        <taxon>Agaricomycotina</taxon>
        <taxon>Agaricomycetes</taxon>
        <taxon>Agaricomycetidae</taxon>
        <taxon>Agaricales</taxon>
        <taxon>Marasmiineae</taxon>
        <taxon>Physalacriaceae</taxon>
        <taxon>Armillaria</taxon>
    </lineage>
</organism>